<feature type="region of interest" description="Disordered" evidence="5">
    <location>
        <begin position="2013"/>
        <end position="2037"/>
    </location>
</feature>
<dbReference type="InterPro" id="IPR013083">
    <property type="entry name" value="Znf_RING/FYVE/PHD"/>
</dbReference>
<accession>A0A2H6KIE2</accession>
<evidence type="ECO:0000256" key="3">
    <source>
        <dbReference type="ARBA" id="ARBA00022833"/>
    </source>
</evidence>
<dbReference type="PANTHER" id="PTHR13793:SF107">
    <property type="entry name" value="BROMODOMAIN-CONTAINING PROTEIN HOMOLOG"/>
    <property type="match status" value="1"/>
</dbReference>
<dbReference type="Pfam" id="PF13832">
    <property type="entry name" value="zf-HC5HC2H_2"/>
    <property type="match status" value="1"/>
</dbReference>
<keyword evidence="8" id="KW-1185">Reference proteome</keyword>
<keyword evidence="3" id="KW-0862">Zinc</keyword>
<evidence type="ECO:0000256" key="1">
    <source>
        <dbReference type="ARBA" id="ARBA00022723"/>
    </source>
</evidence>
<comment type="caution">
    <text evidence="7">The sequence shown here is derived from an EMBL/GenBank/DDBJ whole genome shotgun (WGS) entry which is preliminary data.</text>
</comment>
<feature type="compositionally biased region" description="Low complexity" evidence="5">
    <location>
        <begin position="676"/>
        <end position="691"/>
    </location>
</feature>
<dbReference type="CDD" id="cd15571">
    <property type="entry name" value="ePHD"/>
    <property type="match status" value="1"/>
</dbReference>
<feature type="region of interest" description="Disordered" evidence="5">
    <location>
        <begin position="58"/>
        <end position="112"/>
    </location>
</feature>
<feature type="region of interest" description="Disordered" evidence="5">
    <location>
        <begin position="2127"/>
        <end position="2147"/>
    </location>
</feature>
<sequence>MDQDTVPTRETSQEEDRFWIDTDRQFFSNPNSSLLLCLRNHAWHCRYIARQSRQLLREHEEASSDHSNSYREPKRPKLASENEFQPVSVSSGNDASGVEVQEESADHSEDNGLVTVTFRVKHKGGDLAVLSPSSSCSRMSPLQSVSGADSVSYEKRGFSITTHHHMGSYDDDVYYNPVINAKHDNKLKLPVILPCQAPDAIRIVLYCPTESSQQVDLATSKRPGFKTNMLNDMLSPDQVPEIVYGPAPVWSRLKQPSFKDGKEICLSYPRFTAVLEEIHGPVADPVWECHNDVPHRSSAGVGEIMHSLALTDVSPPCTIDYSPKLFSFVEAKPSPLCRRCLGMPKVVCSLCSNMEIANNIPGVCFSNPTIVDHKYELVYNGLDIYHVRTLMGTETFKPPVASEAPAVRPLKRSHDDDVTAVLKEYVETLEEIDATFSTLIDRVQSEKKPNFDYWSQVESQMIKSYIEQYNNKMMDNRYNYNTQRQSYDVLRIRLTCSKSSNLPAHWTDHALCSVCGSDEDWDDDPILFCDCCYIPMHYCCLGYKPGTMSDTMKQNIRRHKLLHTKEDDEPYVDEDEWLCPCCLFLMDQLAFLSESTAMKAIRVAAGPRNRQTLDFFRDNPGDDDALPIDAAPLPYVVGFEYDNPMERIDLCTLYRRNPAVAFAAEFPIGNEKPAGDKAATGDGADASAQGAPRTSSHMEYLVPPKITFKWLRDCGNIPTTVAFNVPDEEIGCPFEKDLRGYEMDLLGRTISQFWSFKCMTKTQLEIARDIFDDILVRHMNEGDLEGMLKLLKHVPKEEANTHNLIHQDRALQQQKTNTQKRGRKPVDVKAERTPQVTAAMNAEVVRGPEQEIVRDDIFTFNCKNPLKKLVICTRITRNFFVNLRIPVCIFCGFDAYYPGGGPMKRTSNPGTWAHIRCAIAVECTITPKHIDYDTFVPKVKALKCLVCHNLSTAIVQCSHGNCCKAVHVSCAAASSYCLFSWDQNGKPDILCPQHASGLAPTVLLRKLQTKVQYKNLKKMSAYETNLDGVNPKDDVYLSHLLEPNYRSIASVIEQIFNLKPRTGFPIPLYGDEVVFKQTVVDKDSGEKSTSERSSDTRGKLSRRAEVRLPLRDKSGKFKVADKSRDAPKVEATSVKDVTAEVQQTKTTNEPVTTAEVSSQNVTSEQEISSVQAQPDAPVESLNPTEAPEVVENFEKGETVKPEEMELVVELSDTTSDVASADLITEPKLIANTPSNDQVDEATPAVVHDPNFCRVTKLAKEHCFWCSIGNDDADEPTHYKPFYDDRCPTSEQIGNLLFPDLDAAKKKGAAMVDDSAGEGSSQLENIPAIVWSEICASSRIVDEKMLSYISDDFIGGQRLISEVVSKSCRASLLGLTRLLNILYFKSQKGSEMCTIFDNLLRHMKTMQSVDEARRNCEIGTNSAPEVYSPLPSFTPEYGGGHRLNHPPVDHRKECRVRVKAVLRTLNQTVFMRLDPELLPASIIRVVGSNKANTDNGTEVEASRHYVVCSGCLEFKVIEQEINEDNSIMRKRVNYANHYKTCRMCNARACSDCLSHMKSARMRTKVSLAPAPLTVAPAPTDAYMSAATLLSQPIYPGVNLRIPRNTPPMPDEERIPSVRDAMISLPLMARGPMIDGLGPHPVRSMGVSTPMSVDGRMPAMMAPNMTRGPMSTPSPIRHVIPRPQIGSPVPLRGASMVDMAGMPPTKPGMMPICTPISKPMPSPGVCGPLYNGMGVKTVPGMMDRTPGMMCGGPFGKVGPMIKSPPVKNGPYATTIGAPSYCRDVPPTNGPFVGNVETHSGPQVSPPSLIETPDDHTEGTFLCSRCEDMENDINVPLLCCAFCSRFDGLLVPVNREHLSFYLNWTSEYCSYAYVHLVCLDWLSYSKVVSASLRKFPKTLLESPCHYCGVACGATLTCTNNYCNVRFHASCGAWLGCKADMGRKPEGVTTASRRVYCLRHTFLNISRMSQVERKFMIAPPHLYELLISTKHHLSRFYGGVYMSRYCVPNKIRNEALSRPPLSRLPTSTTSSAKRAKPPSKASAFPINNVNATMSMLSGINYMNLGLVLSKSTFGQPVNEYSMLPDNIARDRLIQALNWTAYNAMNLVGGRRDKKEIRAIIHLIKAGQLKPIHGSKRGRKPKSLDGSNFDNRQKMPMEDILTYCHSGQLDSGEFFCPVDPNSPSWFCLACTRQRTYKAPK</sequence>
<dbReference type="GO" id="GO:0006357">
    <property type="term" value="P:regulation of transcription by RNA polymerase II"/>
    <property type="evidence" value="ECO:0007669"/>
    <property type="project" value="TreeGrafter"/>
</dbReference>
<evidence type="ECO:0000313" key="8">
    <source>
        <dbReference type="Proteomes" id="UP000236319"/>
    </source>
</evidence>
<feature type="compositionally biased region" description="Polar residues" evidence="5">
    <location>
        <begin position="1140"/>
        <end position="1172"/>
    </location>
</feature>
<dbReference type="RefSeq" id="XP_028868998.1">
    <property type="nucleotide sequence ID" value="XM_029013165.1"/>
</dbReference>
<gene>
    <name evidence="7" type="ORF">BOVATA_042480</name>
</gene>
<feature type="domain" description="PHD-type" evidence="6">
    <location>
        <begin position="509"/>
        <end position="585"/>
    </location>
</feature>
<feature type="compositionally biased region" description="Polar residues" evidence="5">
    <location>
        <begin position="82"/>
        <end position="94"/>
    </location>
</feature>
<feature type="region of interest" description="Disordered" evidence="5">
    <location>
        <begin position="1081"/>
        <end position="1107"/>
    </location>
</feature>
<dbReference type="Gene3D" id="3.30.40.10">
    <property type="entry name" value="Zinc/RING finger domain, C3HC4 (zinc finger)"/>
    <property type="match status" value="3"/>
</dbReference>
<name>A0A2H6KIE2_9APIC</name>
<dbReference type="SMART" id="SM00249">
    <property type="entry name" value="PHD"/>
    <property type="match status" value="3"/>
</dbReference>
<dbReference type="InterPro" id="IPR001965">
    <property type="entry name" value="Znf_PHD"/>
</dbReference>
<evidence type="ECO:0000256" key="4">
    <source>
        <dbReference type="PROSITE-ProRule" id="PRU00146"/>
    </source>
</evidence>
<dbReference type="OrthoDB" id="20839at2759"/>
<reference evidence="7 8" key="1">
    <citation type="journal article" date="2017" name="BMC Genomics">
        <title>Whole-genome assembly of Babesia ovata and comparative genomics between closely related pathogens.</title>
        <authorList>
            <person name="Yamagishi J."/>
            <person name="Asada M."/>
            <person name="Hakimi H."/>
            <person name="Tanaka T.Q."/>
            <person name="Sugimoto C."/>
            <person name="Kawazu S."/>
        </authorList>
    </citation>
    <scope>NUCLEOTIDE SEQUENCE [LARGE SCALE GENOMIC DNA]</scope>
    <source>
        <strain evidence="7 8">Miyake</strain>
    </source>
</reference>
<dbReference type="GO" id="GO:0008270">
    <property type="term" value="F:zinc ion binding"/>
    <property type="evidence" value="ECO:0007669"/>
    <property type="project" value="UniProtKB-KW"/>
</dbReference>
<feature type="region of interest" description="Disordered" evidence="5">
    <location>
        <begin position="673"/>
        <end position="694"/>
    </location>
</feature>
<protein>
    <submittedName>
        <fullName evidence="7">PHD-finger domain-containing protein</fullName>
    </submittedName>
</protein>
<evidence type="ECO:0000313" key="7">
    <source>
        <dbReference type="EMBL" id="GBE62755.1"/>
    </source>
</evidence>
<keyword evidence="2 4" id="KW-0863">Zinc-finger</keyword>
<dbReference type="GeneID" id="39876525"/>
<dbReference type="InterPro" id="IPR019787">
    <property type="entry name" value="Znf_PHD-finger"/>
</dbReference>
<dbReference type="PANTHER" id="PTHR13793">
    <property type="entry name" value="PHD FINGER PROTEINS"/>
    <property type="match status" value="1"/>
</dbReference>
<organism evidence="7 8">
    <name type="scientific">Babesia ovata</name>
    <dbReference type="NCBI Taxonomy" id="189622"/>
    <lineage>
        <taxon>Eukaryota</taxon>
        <taxon>Sar</taxon>
        <taxon>Alveolata</taxon>
        <taxon>Apicomplexa</taxon>
        <taxon>Aconoidasida</taxon>
        <taxon>Piroplasmida</taxon>
        <taxon>Babesiidae</taxon>
        <taxon>Babesia</taxon>
    </lineage>
</organism>
<feature type="compositionally biased region" description="Basic and acidic residues" evidence="5">
    <location>
        <begin position="58"/>
        <end position="80"/>
    </location>
</feature>
<dbReference type="InterPro" id="IPR050701">
    <property type="entry name" value="Histone_Mod_Regulator"/>
</dbReference>
<dbReference type="VEuPathDB" id="PiroplasmaDB:BOVATA_042480"/>
<keyword evidence="1" id="KW-0479">Metal-binding</keyword>
<evidence type="ECO:0000259" key="6">
    <source>
        <dbReference type="PROSITE" id="PS50016"/>
    </source>
</evidence>
<proteinExistence type="predicted"/>
<feature type="region of interest" description="Disordered" evidence="5">
    <location>
        <begin position="1140"/>
        <end position="1183"/>
    </location>
</feature>
<dbReference type="PROSITE" id="PS50016">
    <property type="entry name" value="ZF_PHD_2"/>
    <property type="match status" value="1"/>
</dbReference>
<dbReference type="EMBL" id="BDSA01000006">
    <property type="protein sequence ID" value="GBE62755.1"/>
    <property type="molecule type" value="Genomic_DNA"/>
</dbReference>
<dbReference type="Proteomes" id="UP000236319">
    <property type="component" value="Unassembled WGS sequence"/>
</dbReference>
<evidence type="ECO:0000256" key="2">
    <source>
        <dbReference type="ARBA" id="ARBA00022771"/>
    </source>
</evidence>
<evidence type="ECO:0000256" key="5">
    <source>
        <dbReference type="SAM" id="MobiDB-lite"/>
    </source>
</evidence>